<dbReference type="Proteomes" id="UP000830326">
    <property type="component" value="Chromosome"/>
</dbReference>
<dbReference type="PRINTS" id="PR00368">
    <property type="entry name" value="FADPNR"/>
</dbReference>
<evidence type="ECO:0000313" key="13">
    <source>
        <dbReference type="Proteomes" id="UP000830326"/>
    </source>
</evidence>
<keyword evidence="7" id="KW-1015">Disulfide bond</keyword>
<dbReference type="PANTHER" id="PTHR43014">
    <property type="entry name" value="MERCURIC REDUCTASE"/>
    <property type="match status" value="1"/>
</dbReference>
<evidence type="ECO:0000256" key="4">
    <source>
        <dbReference type="ARBA" id="ARBA00022827"/>
    </source>
</evidence>
<keyword evidence="3 9" id="KW-0285">Flavoprotein</keyword>
<proteinExistence type="inferred from homology"/>
<evidence type="ECO:0000256" key="3">
    <source>
        <dbReference type="ARBA" id="ARBA00022630"/>
    </source>
</evidence>
<dbReference type="PROSITE" id="PS00076">
    <property type="entry name" value="PYRIDINE_REDOX_1"/>
    <property type="match status" value="1"/>
</dbReference>
<dbReference type="Pfam" id="PF02852">
    <property type="entry name" value="Pyr_redox_dim"/>
    <property type="match status" value="1"/>
</dbReference>
<protein>
    <submittedName>
        <fullName evidence="12">FAD-dependent oxidoreductase</fullName>
    </submittedName>
</protein>
<dbReference type="SUPFAM" id="SSF55424">
    <property type="entry name" value="FAD/NAD-linked reductases, dimerisation (C-terminal) domain"/>
    <property type="match status" value="1"/>
</dbReference>
<evidence type="ECO:0000256" key="1">
    <source>
        <dbReference type="ARBA" id="ARBA00001974"/>
    </source>
</evidence>
<evidence type="ECO:0000259" key="10">
    <source>
        <dbReference type="Pfam" id="PF02852"/>
    </source>
</evidence>
<dbReference type="InterPro" id="IPR012999">
    <property type="entry name" value="Pyr_OxRdtase_I_AS"/>
</dbReference>
<dbReference type="InterPro" id="IPR004099">
    <property type="entry name" value="Pyr_nucl-diS_OxRdtase_dimer"/>
</dbReference>
<gene>
    <name evidence="12" type="ORF">MUO15_07285</name>
</gene>
<evidence type="ECO:0000256" key="5">
    <source>
        <dbReference type="ARBA" id="ARBA00022857"/>
    </source>
</evidence>
<evidence type="ECO:0000256" key="2">
    <source>
        <dbReference type="ARBA" id="ARBA00007532"/>
    </source>
</evidence>
<evidence type="ECO:0000256" key="6">
    <source>
        <dbReference type="ARBA" id="ARBA00023002"/>
    </source>
</evidence>
<evidence type="ECO:0000256" key="9">
    <source>
        <dbReference type="RuleBase" id="RU003691"/>
    </source>
</evidence>
<keyword evidence="8 9" id="KW-0676">Redox-active center</keyword>
<evidence type="ECO:0000259" key="11">
    <source>
        <dbReference type="Pfam" id="PF07992"/>
    </source>
</evidence>
<dbReference type="InterPro" id="IPR016156">
    <property type="entry name" value="FAD/NAD-linked_Rdtase_dimer_sf"/>
</dbReference>
<dbReference type="RefSeq" id="WP_245034842.1">
    <property type="nucleotide sequence ID" value="NZ_CP095075.1"/>
</dbReference>
<dbReference type="InterPro" id="IPR023753">
    <property type="entry name" value="FAD/NAD-binding_dom"/>
</dbReference>
<dbReference type="InterPro" id="IPR036188">
    <property type="entry name" value="FAD/NAD-bd_sf"/>
</dbReference>
<dbReference type="EMBL" id="CP095075">
    <property type="protein sequence ID" value="UOR13281.1"/>
    <property type="molecule type" value="Genomic_DNA"/>
</dbReference>
<feature type="domain" description="FAD/NAD(P)-binding" evidence="11">
    <location>
        <begin position="137"/>
        <end position="451"/>
    </location>
</feature>
<accession>A0ABY4HEQ8</accession>
<keyword evidence="5" id="KW-0521">NADP</keyword>
<feature type="domain" description="Pyridine nucleotide-disulphide oxidoreductase dimerisation" evidence="10">
    <location>
        <begin position="471"/>
        <end position="577"/>
    </location>
</feature>
<comment type="similarity">
    <text evidence="2 9">Belongs to the class-I pyridine nucleotide-disulfide oxidoreductase family.</text>
</comment>
<sequence>MTKEYLGVKDGKLAPCPHSPNCVSTQAKNPDKAMESLPFIQNVSYTKSILKEIINGKPRTSIQSEHDDYLHIIFTSKLLKFKDDVEFYFDEYSRRVHFRSASRVGYSDLGVNRKRMDSISRKYLSRIKGGLFMNYDYQIVVIGGGSGGLTVAAGAASFGASVALIERKSELGGDCLHYGCMPSKALIHAAEEVYQTSQLTSLSNEQYNQLFTQAMEKVSKAVADVQAHDSKERFTDMGVDIYENEAEFIDDHTLQVGSRMITAKRIVIATGSSPVVPPIGGVKEVDYLTNESIFSLKERPESLVVIGGGVIGLELAQAMARLGVNVTIVEAGERIAGKEDKEIASIAQKIMGEQTSILTEAEVDRVETVDGRVRVLFSKEGSKGSVEADKLLIAVGRQANIERLSLDKAGIATKDGAIDVDPCLRTSKKHIYAVGDCNGSMPFTHVAGMEGKLVVSNAVLGLSRKVSYEKVPWVVYTAPEIYHLGLTEEEANEKYGDRLLTFKTKLSDSDRFMAEHHTEGLVKVLTTSRGKIVGAHAIGPGAGEWMQEVGTIQGLNKKFQSLSNIIHPYPARNNAVSQTADLYWREKLFDSKINQAISWYVKTFR</sequence>
<dbReference type="Pfam" id="PF07992">
    <property type="entry name" value="Pyr_redox_2"/>
    <property type="match status" value="1"/>
</dbReference>
<evidence type="ECO:0000256" key="7">
    <source>
        <dbReference type="ARBA" id="ARBA00023157"/>
    </source>
</evidence>
<evidence type="ECO:0000256" key="8">
    <source>
        <dbReference type="ARBA" id="ARBA00023284"/>
    </source>
</evidence>
<dbReference type="PANTHER" id="PTHR43014:SF4">
    <property type="entry name" value="PYRIDINE NUCLEOTIDE-DISULFIDE OXIDOREDUCTASE RCLA-RELATED"/>
    <property type="match status" value="1"/>
</dbReference>
<keyword evidence="4 9" id="KW-0274">FAD</keyword>
<dbReference type="PRINTS" id="PR00411">
    <property type="entry name" value="PNDRDTASEI"/>
</dbReference>
<dbReference type="Pfam" id="PF07386">
    <property type="entry name" value="DUF1499"/>
    <property type="match status" value="1"/>
</dbReference>
<dbReference type="InterPro" id="IPR010865">
    <property type="entry name" value="DUF1499"/>
</dbReference>
<dbReference type="Gene3D" id="3.50.50.60">
    <property type="entry name" value="FAD/NAD(P)-binding domain"/>
    <property type="match status" value="2"/>
</dbReference>
<name>A0ABY4HEQ8_9BACI</name>
<reference evidence="12" key="1">
    <citation type="submission" date="2022-04" db="EMBL/GenBank/DDBJ databases">
        <title>Halobacillus sp. isolated from saltern.</title>
        <authorList>
            <person name="Won M."/>
            <person name="Lee C.-M."/>
            <person name="Woen H.-Y."/>
            <person name="Kwon S.-W."/>
        </authorList>
    </citation>
    <scope>NUCLEOTIDE SEQUENCE</scope>
    <source>
        <strain evidence="12">SSHM10-5</strain>
    </source>
</reference>
<dbReference type="Gene3D" id="3.30.390.30">
    <property type="match status" value="1"/>
</dbReference>
<comment type="cofactor">
    <cofactor evidence="1">
        <name>FAD</name>
        <dbReference type="ChEBI" id="CHEBI:57692"/>
    </cofactor>
</comment>
<keyword evidence="13" id="KW-1185">Reference proteome</keyword>
<organism evidence="12 13">
    <name type="scientific">Halobacillus amylolyticus</name>
    <dbReference type="NCBI Taxonomy" id="2932259"/>
    <lineage>
        <taxon>Bacteria</taxon>
        <taxon>Bacillati</taxon>
        <taxon>Bacillota</taxon>
        <taxon>Bacilli</taxon>
        <taxon>Bacillales</taxon>
        <taxon>Bacillaceae</taxon>
        <taxon>Halobacillus</taxon>
    </lineage>
</organism>
<evidence type="ECO:0000313" key="12">
    <source>
        <dbReference type="EMBL" id="UOR13281.1"/>
    </source>
</evidence>
<dbReference type="SUPFAM" id="SSF51905">
    <property type="entry name" value="FAD/NAD(P)-binding domain"/>
    <property type="match status" value="1"/>
</dbReference>
<keyword evidence="6 9" id="KW-0560">Oxidoreductase</keyword>